<evidence type="ECO:0000313" key="2">
    <source>
        <dbReference type="EMBL" id="TFK95327.1"/>
    </source>
</evidence>
<dbReference type="STRING" id="1884261.A0A5C3Q2G3"/>
<sequence>MSGHIYSLLYYGGNNKPTPRLCKIQAALMTGVHPMWFTALLMLVVHVTLILKKPGFLRRVQVFWMIIAPYLMFLLWALVAVYGLSTCSKKGNGYNECLQQAFNKKRQFVCELHSYKDNDAGSDITQAMSIFTLIIGILIIGVESHLAVDLHGFYKGLSFSHHIDICLLVRVVFFSVYISVLGAIMEVARLFNHKSLVPDMYTATLGLVVFLIFGTHPDVVHTWIGCLLCRRRSKRQQTGKADISLPLQNNYGKGSSNSYIEPKRRRSSSVPFVDNRKALRASAPPLWEIHKVSAAHALGRPRSLQATQVRE</sequence>
<gene>
    <name evidence="2" type="ORF">BDV98DRAFT_402852</name>
</gene>
<evidence type="ECO:0000256" key="1">
    <source>
        <dbReference type="SAM" id="Phobius"/>
    </source>
</evidence>
<keyword evidence="1" id="KW-0472">Membrane</keyword>
<accession>A0A5C3Q2G3</accession>
<feature type="transmembrane region" description="Helical" evidence="1">
    <location>
        <begin position="124"/>
        <end position="142"/>
    </location>
</feature>
<feature type="transmembrane region" description="Helical" evidence="1">
    <location>
        <begin position="205"/>
        <end position="228"/>
    </location>
</feature>
<name>A0A5C3Q2G3_9AGAR</name>
<feature type="transmembrane region" description="Helical" evidence="1">
    <location>
        <begin position="63"/>
        <end position="84"/>
    </location>
</feature>
<reference evidence="2 3" key="1">
    <citation type="journal article" date="2019" name="Nat. Ecol. Evol.">
        <title>Megaphylogeny resolves global patterns of mushroom evolution.</title>
        <authorList>
            <person name="Varga T."/>
            <person name="Krizsan K."/>
            <person name="Foldi C."/>
            <person name="Dima B."/>
            <person name="Sanchez-Garcia M."/>
            <person name="Sanchez-Ramirez S."/>
            <person name="Szollosi G.J."/>
            <person name="Szarkandi J.G."/>
            <person name="Papp V."/>
            <person name="Albert L."/>
            <person name="Andreopoulos W."/>
            <person name="Angelini C."/>
            <person name="Antonin V."/>
            <person name="Barry K.W."/>
            <person name="Bougher N.L."/>
            <person name="Buchanan P."/>
            <person name="Buyck B."/>
            <person name="Bense V."/>
            <person name="Catcheside P."/>
            <person name="Chovatia M."/>
            <person name="Cooper J."/>
            <person name="Damon W."/>
            <person name="Desjardin D."/>
            <person name="Finy P."/>
            <person name="Geml J."/>
            <person name="Haridas S."/>
            <person name="Hughes K."/>
            <person name="Justo A."/>
            <person name="Karasinski D."/>
            <person name="Kautmanova I."/>
            <person name="Kiss B."/>
            <person name="Kocsube S."/>
            <person name="Kotiranta H."/>
            <person name="LaButti K.M."/>
            <person name="Lechner B.E."/>
            <person name="Liimatainen K."/>
            <person name="Lipzen A."/>
            <person name="Lukacs Z."/>
            <person name="Mihaltcheva S."/>
            <person name="Morgado L.N."/>
            <person name="Niskanen T."/>
            <person name="Noordeloos M.E."/>
            <person name="Ohm R.A."/>
            <person name="Ortiz-Santana B."/>
            <person name="Ovrebo C."/>
            <person name="Racz N."/>
            <person name="Riley R."/>
            <person name="Savchenko A."/>
            <person name="Shiryaev A."/>
            <person name="Soop K."/>
            <person name="Spirin V."/>
            <person name="Szebenyi C."/>
            <person name="Tomsovsky M."/>
            <person name="Tulloss R.E."/>
            <person name="Uehling J."/>
            <person name="Grigoriev I.V."/>
            <person name="Vagvolgyi C."/>
            <person name="Papp T."/>
            <person name="Martin F.M."/>
            <person name="Miettinen O."/>
            <person name="Hibbett D.S."/>
            <person name="Nagy L.G."/>
        </authorList>
    </citation>
    <scope>NUCLEOTIDE SEQUENCE [LARGE SCALE GENOMIC DNA]</scope>
    <source>
        <strain evidence="2 3">CBS 309.79</strain>
    </source>
</reference>
<protein>
    <submittedName>
        <fullName evidence="2">Uncharacterized protein</fullName>
    </submittedName>
</protein>
<dbReference type="OrthoDB" id="3232296at2759"/>
<dbReference type="EMBL" id="ML178892">
    <property type="protein sequence ID" value="TFK95327.1"/>
    <property type="molecule type" value="Genomic_DNA"/>
</dbReference>
<feature type="transmembrane region" description="Helical" evidence="1">
    <location>
        <begin position="163"/>
        <end position="185"/>
    </location>
</feature>
<proteinExistence type="predicted"/>
<keyword evidence="3" id="KW-1185">Reference proteome</keyword>
<organism evidence="2 3">
    <name type="scientific">Pterulicium gracile</name>
    <dbReference type="NCBI Taxonomy" id="1884261"/>
    <lineage>
        <taxon>Eukaryota</taxon>
        <taxon>Fungi</taxon>
        <taxon>Dikarya</taxon>
        <taxon>Basidiomycota</taxon>
        <taxon>Agaricomycotina</taxon>
        <taxon>Agaricomycetes</taxon>
        <taxon>Agaricomycetidae</taxon>
        <taxon>Agaricales</taxon>
        <taxon>Pleurotineae</taxon>
        <taxon>Pterulaceae</taxon>
        <taxon>Pterulicium</taxon>
    </lineage>
</organism>
<keyword evidence="1" id="KW-0812">Transmembrane</keyword>
<dbReference type="Proteomes" id="UP000305067">
    <property type="component" value="Unassembled WGS sequence"/>
</dbReference>
<feature type="transmembrane region" description="Helical" evidence="1">
    <location>
        <begin position="35"/>
        <end position="51"/>
    </location>
</feature>
<evidence type="ECO:0000313" key="3">
    <source>
        <dbReference type="Proteomes" id="UP000305067"/>
    </source>
</evidence>
<dbReference type="AlphaFoldDB" id="A0A5C3Q2G3"/>
<keyword evidence="1" id="KW-1133">Transmembrane helix</keyword>